<dbReference type="InterPro" id="IPR012318">
    <property type="entry name" value="HTH_CRP"/>
</dbReference>
<evidence type="ECO:0000256" key="2">
    <source>
        <dbReference type="ARBA" id="ARBA00023125"/>
    </source>
</evidence>
<evidence type="ECO:0000313" key="6">
    <source>
        <dbReference type="Proteomes" id="UP001549106"/>
    </source>
</evidence>
<dbReference type="InterPro" id="IPR011991">
    <property type="entry name" value="ArsR-like_HTH"/>
</dbReference>
<dbReference type="SMART" id="SM00419">
    <property type="entry name" value="HTH_CRP"/>
    <property type="match status" value="1"/>
</dbReference>
<accession>A0ABV2M5T3</accession>
<keyword evidence="2 5" id="KW-0238">DNA-binding</keyword>
<dbReference type="InterPro" id="IPR036388">
    <property type="entry name" value="WH-like_DNA-bd_sf"/>
</dbReference>
<dbReference type="SMART" id="SM00529">
    <property type="entry name" value="HTH_DTXR"/>
    <property type="match status" value="1"/>
</dbReference>
<dbReference type="InterPro" id="IPR022689">
    <property type="entry name" value="Iron_dep_repressor"/>
</dbReference>
<dbReference type="CDD" id="cd00090">
    <property type="entry name" value="HTH_ARSR"/>
    <property type="match status" value="1"/>
</dbReference>
<dbReference type="PROSITE" id="PS01117">
    <property type="entry name" value="HTH_MARR_1"/>
    <property type="match status" value="1"/>
</dbReference>
<dbReference type="InterPro" id="IPR000835">
    <property type="entry name" value="HTH_MarR-typ"/>
</dbReference>
<dbReference type="Pfam" id="PF01047">
    <property type="entry name" value="MarR"/>
    <property type="match status" value="1"/>
</dbReference>
<keyword evidence="1" id="KW-0805">Transcription regulation</keyword>
<comment type="caution">
    <text evidence="5">The sequence shown here is derived from an EMBL/GenBank/DDBJ whole genome shotgun (WGS) entry which is preliminary data.</text>
</comment>
<dbReference type="PANTHER" id="PTHR42756:SF1">
    <property type="entry name" value="TRANSCRIPTIONAL REPRESSOR OF EMRAB OPERON"/>
    <property type="match status" value="1"/>
</dbReference>
<dbReference type="RefSeq" id="WP_257465334.1">
    <property type="nucleotide sequence ID" value="NZ_BAABXP010000002.1"/>
</dbReference>
<evidence type="ECO:0000313" key="5">
    <source>
        <dbReference type="EMBL" id="MET3751818.1"/>
    </source>
</evidence>
<dbReference type="PANTHER" id="PTHR42756">
    <property type="entry name" value="TRANSCRIPTIONAL REGULATOR, MARR"/>
    <property type="match status" value="1"/>
</dbReference>
<dbReference type="EMBL" id="JBEPMJ010000029">
    <property type="protein sequence ID" value="MET3751818.1"/>
    <property type="molecule type" value="Genomic_DNA"/>
</dbReference>
<sequence length="163" mass="19075">MEDTQTQEKTGFQHLFMQLNRAYAAKCFSQMTELGIHPGQIPILLLLAKRVEMSQREIAEELCVKPPTVNVMVQRMEKAGLIGRRHDEKDQRITRIFLTDQGYEMKKKVAEQIELNERYAFMGFSDAEKCLFRRFMEQIVANISCIPEEKTENLQEKERLTSD</sequence>
<evidence type="ECO:0000259" key="4">
    <source>
        <dbReference type="PROSITE" id="PS50995"/>
    </source>
</evidence>
<feature type="domain" description="HTH marR-type" evidence="4">
    <location>
        <begin position="9"/>
        <end position="141"/>
    </location>
</feature>
<organism evidence="5 6">
    <name type="scientific">Blautia caecimuris</name>
    <dbReference type="NCBI Taxonomy" id="1796615"/>
    <lineage>
        <taxon>Bacteria</taxon>
        <taxon>Bacillati</taxon>
        <taxon>Bacillota</taxon>
        <taxon>Clostridia</taxon>
        <taxon>Lachnospirales</taxon>
        <taxon>Lachnospiraceae</taxon>
        <taxon>Blautia</taxon>
    </lineage>
</organism>
<dbReference type="InterPro" id="IPR036390">
    <property type="entry name" value="WH_DNA-bd_sf"/>
</dbReference>
<dbReference type="SMART" id="SM00347">
    <property type="entry name" value="HTH_MARR"/>
    <property type="match status" value="1"/>
</dbReference>
<keyword evidence="3" id="KW-0804">Transcription</keyword>
<dbReference type="GO" id="GO:0003677">
    <property type="term" value="F:DNA binding"/>
    <property type="evidence" value="ECO:0007669"/>
    <property type="project" value="UniProtKB-KW"/>
</dbReference>
<dbReference type="SUPFAM" id="SSF46785">
    <property type="entry name" value="Winged helix' DNA-binding domain"/>
    <property type="match status" value="1"/>
</dbReference>
<name>A0ABV2M5T3_9FIRM</name>
<keyword evidence="6" id="KW-1185">Reference proteome</keyword>
<dbReference type="PRINTS" id="PR00598">
    <property type="entry name" value="HTHMARR"/>
</dbReference>
<dbReference type="Gene3D" id="1.10.10.10">
    <property type="entry name" value="Winged helix-like DNA-binding domain superfamily/Winged helix DNA-binding domain"/>
    <property type="match status" value="1"/>
</dbReference>
<dbReference type="InterPro" id="IPR023187">
    <property type="entry name" value="Tscrpt_reg_MarR-type_CS"/>
</dbReference>
<evidence type="ECO:0000256" key="3">
    <source>
        <dbReference type="ARBA" id="ARBA00023163"/>
    </source>
</evidence>
<dbReference type="PROSITE" id="PS50995">
    <property type="entry name" value="HTH_MARR_2"/>
    <property type="match status" value="1"/>
</dbReference>
<evidence type="ECO:0000256" key="1">
    <source>
        <dbReference type="ARBA" id="ARBA00023015"/>
    </source>
</evidence>
<dbReference type="Proteomes" id="UP001549106">
    <property type="component" value="Unassembled WGS sequence"/>
</dbReference>
<proteinExistence type="predicted"/>
<gene>
    <name evidence="5" type="ORF">ABID24_003080</name>
</gene>
<protein>
    <submittedName>
        <fullName evidence="5">DNA-binding MarR family transcriptional regulator</fullName>
    </submittedName>
</protein>
<reference evidence="5 6" key="1">
    <citation type="submission" date="2024-06" db="EMBL/GenBank/DDBJ databases">
        <title>Genomic Encyclopedia of Type Strains, Phase IV (KMG-IV): sequencing the most valuable type-strain genomes for metagenomic binning, comparative biology and taxonomic classification.</title>
        <authorList>
            <person name="Goeker M."/>
        </authorList>
    </citation>
    <scope>NUCLEOTIDE SEQUENCE [LARGE SCALE GENOMIC DNA]</scope>
    <source>
        <strain evidence="5 6">DSM 29492</strain>
    </source>
</reference>